<dbReference type="PANTHER" id="PTHR31142:SF1">
    <property type="entry name" value="TOBAMOVIRUS MULTIPLICATION PROTEIN 1"/>
    <property type="match status" value="1"/>
</dbReference>
<keyword evidence="3" id="KW-0926">Vacuole</keyword>
<comment type="caution">
    <text evidence="10">The sequence shown here is derived from an EMBL/GenBank/DDBJ whole genome shotgun (WGS) entry which is preliminary data.</text>
</comment>
<dbReference type="AlphaFoldDB" id="A0AAW1HD25"/>
<organism evidence="10 11">
    <name type="scientific">Saponaria officinalis</name>
    <name type="common">Common soapwort</name>
    <name type="synonym">Lychnis saponaria</name>
    <dbReference type="NCBI Taxonomy" id="3572"/>
    <lineage>
        <taxon>Eukaryota</taxon>
        <taxon>Viridiplantae</taxon>
        <taxon>Streptophyta</taxon>
        <taxon>Embryophyta</taxon>
        <taxon>Tracheophyta</taxon>
        <taxon>Spermatophyta</taxon>
        <taxon>Magnoliopsida</taxon>
        <taxon>eudicotyledons</taxon>
        <taxon>Gunneridae</taxon>
        <taxon>Pentapetalae</taxon>
        <taxon>Caryophyllales</taxon>
        <taxon>Caryophyllaceae</taxon>
        <taxon>Caryophylleae</taxon>
        <taxon>Saponaria</taxon>
    </lineage>
</organism>
<dbReference type="InterPro" id="IPR040226">
    <property type="entry name" value="THH1/TOM1/TOM3"/>
</dbReference>
<feature type="transmembrane region" description="Helical" evidence="8">
    <location>
        <begin position="124"/>
        <end position="147"/>
    </location>
</feature>
<feature type="domain" description="THH1/TOM1/TOM3" evidence="9">
    <location>
        <begin position="42"/>
        <end position="178"/>
    </location>
</feature>
<evidence type="ECO:0000256" key="8">
    <source>
        <dbReference type="SAM" id="Phobius"/>
    </source>
</evidence>
<dbReference type="Pfam" id="PF06454">
    <property type="entry name" value="THH1_TOM1-3_dom"/>
    <property type="match status" value="1"/>
</dbReference>
<proteinExistence type="inferred from homology"/>
<feature type="transmembrane region" description="Helical" evidence="8">
    <location>
        <begin position="86"/>
        <end position="103"/>
    </location>
</feature>
<dbReference type="PANTHER" id="PTHR31142">
    <property type="entry name" value="TOBAMOVIRUS MULTIPLICATION PROTEIN 1-LIKE ISOFORM X1"/>
    <property type="match status" value="1"/>
</dbReference>
<feature type="region of interest" description="Disordered" evidence="7">
    <location>
        <begin position="181"/>
        <end position="208"/>
    </location>
</feature>
<name>A0AAW1HD25_SAPOF</name>
<evidence type="ECO:0000259" key="9">
    <source>
        <dbReference type="Pfam" id="PF06454"/>
    </source>
</evidence>
<feature type="transmembrane region" description="Helical" evidence="8">
    <location>
        <begin position="53"/>
        <end position="74"/>
    </location>
</feature>
<evidence type="ECO:0000313" key="11">
    <source>
        <dbReference type="Proteomes" id="UP001443914"/>
    </source>
</evidence>
<evidence type="ECO:0000256" key="5">
    <source>
        <dbReference type="ARBA" id="ARBA00022989"/>
    </source>
</evidence>
<feature type="transmembrane region" description="Helical" evidence="8">
    <location>
        <begin position="20"/>
        <end position="41"/>
    </location>
</feature>
<accession>A0AAW1HD25</accession>
<comment type="subcellular location">
    <subcellularLocation>
        <location evidence="1">Vacuole membrane</location>
        <topology evidence="1">Multi-pass membrane protein</topology>
    </subcellularLocation>
</comment>
<keyword evidence="6 8" id="KW-0472">Membrane</keyword>
<dbReference type="GO" id="GO:0009705">
    <property type="term" value="C:plant-type vacuole membrane"/>
    <property type="evidence" value="ECO:0007669"/>
    <property type="project" value="TreeGrafter"/>
</dbReference>
<gene>
    <name evidence="10" type="ORF">RND81_12G199600</name>
</gene>
<sequence>MASIRITISELMFELSESTQWIDAIFYTLSAAYSLLSAFALAKGLSTNGLRAWYISVNCAVYVIQILIWLYLWLTDDNFDGLISQLFIAVISFVAALGFLLQGRRLFLLLKRFPLESKGRQKKLFEVGSVTAICVTCFLIRCFIGVVSTFTADASLKVLEHPLLDLMCYMLTEIMPSARGGPEVEQLGSPHRGPYEKWPKFSGKRAQI</sequence>
<comment type="similarity">
    <text evidence="2">Belongs to the plant tobamovirus multiplication TOM1 protein family.</text>
</comment>
<evidence type="ECO:0000256" key="2">
    <source>
        <dbReference type="ARBA" id="ARBA00006779"/>
    </source>
</evidence>
<dbReference type="InterPro" id="IPR009457">
    <property type="entry name" value="THH1/TOM1/TOM3_dom"/>
</dbReference>
<keyword evidence="11" id="KW-1185">Reference proteome</keyword>
<evidence type="ECO:0000256" key="6">
    <source>
        <dbReference type="ARBA" id="ARBA00023136"/>
    </source>
</evidence>
<keyword evidence="4 8" id="KW-0812">Transmembrane</keyword>
<dbReference type="Proteomes" id="UP001443914">
    <property type="component" value="Unassembled WGS sequence"/>
</dbReference>
<dbReference type="EMBL" id="JBDFQZ010000012">
    <property type="protein sequence ID" value="KAK9673931.1"/>
    <property type="molecule type" value="Genomic_DNA"/>
</dbReference>
<reference evidence="10" key="1">
    <citation type="submission" date="2024-03" db="EMBL/GenBank/DDBJ databases">
        <title>WGS assembly of Saponaria officinalis var. Norfolk2.</title>
        <authorList>
            <person name="Jenkins J."/>
            <person name="Shu S."/>
            <person name="Grimwood J."/>
            <person name="Barry K."/>
            <person name="Goodstein D."/>
            <person name="Schmutz J."/>
            <person name="Leebens-Mack J."/>
            <person name="Osbourn A."/>
        </authorList>
    </citation>
    <scope>NUCLEOTIDE SEQUENCE [LARGE SCALE GENOMIC DNA]</scope>
    <source>
        <strain evidence="10">JIC</strain>
    </source>
</reference>
<evidence type="ECO:0000256" key="7">
    <source>
        <dbReference type="SAM" id="MobiDB-lite"/>
    </source>
</evidence>
<evidence type="ECO:0000313" key="10">
    <source>
        <dbReference type="EMBL" id="KAK9673931.1"/>
    </source>
</evidence>
<keyword evidence="5 8" id="KW-1133">Transmembrane helix</keyword>
<evidence type="ECO:0000256" key="3">
    <source>
        <dbReference type="ARBA" id="ARBA00022554"/>
    </source>
</evidence>
<evidence type="ECO:0000256" key="1">
    <source>
        <dbReference type="ARBA" id="ARBA00004128"/>
    </source>
</evidence>
<protein>
    <recommendedName>
        <fullName evidence="9">THH1/TOM1/TOM3 domain-containing protein</fullName>
    </recommendedName>
</protein>
<evidence type="ECO:0000256" key="4">
    <source>
        <dbReference type="ARBA" id="ARBA00022692"/>
    </source>
</evidence>